<name>A0A0A6Z5D6_9CAUD</name>
<comment type="subcellular location">
    <subcellularLocation>
        <location evidence="1">Virion</location>
    </subcellularLocation>
</comment>
<evidence type="ECO:0000313" key="6">
    <source>
        <dbReference type="Proteomes" id="UP000030740"/>
    </source>
</evidence>
<sequence>MLPHGFVAYVSMLLAQASGIKEVIIAFSWEELTYPAGTTSVNVNIDYLDKSYIYLYLDNVLTTAYTWASDTVIQLDSALAASTNVLIVRRTDKEFLYIMFAEGAAFIRENIDTQNTQFLHLAQELTEGRSVEGFYGDLSMNGFRITNLGAGVNPGDAVNKGQFDVVDQRVTSLEQTWVTATTSYPWYTTTIAETDVLDPPFNFSKAALYIMGVCQTPGYSYEVVDNQIMLADPVPAGTHIFARLGEDVGLDHNYATADQLATAISQAQLEHNTLQAGIDSKAAKGANSDITSLSGLTTPLSTAQGGTGSDTGVAPKATILETARTVQVNLATTAAASFDGSANISPGVTGVLPVVNGGTGGTTPAGARGNLGAAASGSNSDITALTALSGGITGLTTGTAAATGIVGQELSASSGTAVSLTSGTLTNIASISLPAGDWELESALRVTNAGNVTLLNFGVSATSATLPTDWWDRYNITTTLAAGTSTRQGMSRRVLLSTTTTLYLVAQATFTSTCTADGYIRARRMR</sequence>
<evidence type="ECO:0000256" key="3">
    <source>
        <dbReference type="ARBA" id="ARBA00022844"/>
    </source>
</evidence>
<evidence type="ECO:0000256" key="1">
    <source>
        <dbReference type="ARBA" id="ARBA00004328"/>
    </source>
</evidence>
<dbReference type="InterPro" id="IPR005604">
    <property type="entry name" value="Phage_T7_tail_fibre-like_N"/>
</dbReference>
<dbReference type="EMBL" id="JQ267518">
    <property type="protein sequence ID" value="AFE86146.1"/>
    <property type="molecule type" value="Genomic_DNA"/>
</dbReference>
<evidence type="ECO:0000259" key="4">
    <source>
        <dbReference type="Pfam" id="PF03906"/>
    </source>
</evidence>
<proteinExistence type="predicted"/>
<keyword evidence="2" id="KW-1227">Viral tail protein</keyword>
<protein>
    <submittedName>
        <fullName evidence="5">Putative tail fiber protein</fullName>
    </submittedName>
</protein>
<reference evidence="5 6" key="1">
    <citation type="submission" date="2011-12" db="EMBL/GenBank/DDBJ databases">
        <title>Genome of multiresistant Enterobacter cloacae podovirus phiKDA1 - a new EPS depolymerase producing member of phiKMV supergroup.</title>
        <authorList>
            <person name="Dabrowski K."/>
            <person name="Hejnowicz M.S."/>
            <person name="Gajewska J."/>
            <person name="Lobocka M.B."/>
        </authorList>
    </citation>
    <scope>NUCLEOTIDE SEQUENCE [LARGE SCALE GENOMIC DNA]</scope>
</reference>
<dbReference type="Pfam" id="PF03906">
    <property type="entry name" value="Phage_T7_tail"/>
    <property type="match status" value="1"/>
</dbReference>
<evidence type="ECO:0000313" key="5">
    <source>
        <dbReference type="EMBL" id="AFE86146.1"/>
    </source>
</evidence>
<dbReference type="Proteomes" id="UP000030740">
    <property type="component" value="Segment"/>
</dbReference>
<dbReference type="GO" id="GO:0098015">
    <property type="term" value="C:virus tail"/>
    <property type="evidence" value="ECO:0007669"/>
    <property type="project" value="UniProtKB-KW"/>
</dbReference>
<evidence type="ECO:0000256" key="2">
    <source>
        <dbReference type="ARBA" id="ARBA00022732"/>
    </source>
</evidence>
<keyword evidence="6" id="KW-1185">Reference proteome</keyword>
<keyword evidence="3" id="KW-0946">Virion</keyword>
<feature type="domain" description="Bacteriophage T7 tail fibre protein-like N-terminal" evidence="4">
    <location>
        <begin position="37"/>
        <end position="126"/>
    </location>
</feature>
<accession>A0A0A6Z5D6</accession>
<gene>
    <name evidence="5" type="ORF">phiKDA1_53</name>
</gene>
<organism evidence="5 6">
    <name type="scientific">Enterobacter phage phiKDA1</name>
    <dbReference type="NCBI Taxonomy" id="1147139"/>
    <lineage>
        <taxon>Viruses</taxon>
        <taxon>Duplodnaviria</taxon>
        <taxon>Heunggongvirae</taxon>
        <taxon>Uroviricota</taxon>
        <taxon>Caudoviricetes</taxon>
        <taxon>Autographivirales</taxon>
        <taxon>Autoscriptoviridae</taxon>
        <taxon>Slopekvirinae</taxon>
        <taxon>Koutsourovirus</taxon>
        <taxon>Koutsourovirus Pec</taxon>
        <taxon>Koutsourovirus KDA1</taxon>
    </lineage>
</organism>